<feature type="transmembrane region" description="Helical" evidence="1">
    <location>
        <begin position="206"/>
        <end position="227"/>
    </location>
</feature>
<protein>
    <recommendedName>
        <fullName evidence="2">DUF6533 domain-containing protein</fullName>
    </recommendedName>
</protein>
<feature type="transmembrane region" description="Helical" evidence="1">
    <location>
        <begin position="90"/>
        <end position="109"/>
    </location>
</feature>
<evidence type="ECO:0000313" key="3">
    <source>
        <dbReference type="EMBL" id="PFH49358.1"/>
    </source>
</evidence>
<keyword evidence="1" id="KW-0812">Transmembrane</keyword>
<dbReference type="AlphaFoldDB" id="A0A2A9NH17"/>
<feature type="transmembrane region" description="Helical" evidence="1">
    <location>
        <begin position="12"/>
        <end position="32"/>
    </location>
</feature>
<proteinExistence type="predicted"/>
<gene>
    <name evidence="3" type="ORF">AMATHDRAFT_81343</name>
</gene>
<feature type="domain" description="DUF6533" evidence="2">
    <location>
        <begin position="19"/>
        <end position="63"/>
    </location>
</feature>
<evidence type="ECO:0000259" key="2">
    <source>
        <dbReference type="Pfam" id="PF20151"/>
    </source>
</evidence>
<keyword evidence="1" id="KW-0472">Membrane</keyword>
<dbReference type="OrthoDB" id="3242376at2759"/>
<feature type="transmembrane region" description="Helical" evidence="1">
    <location>
        <begin position="52"/>
        <end position="70"/>
    </location>
</feature>
<name>A0A2A9NH17_9AGAR</name>
<evidence type="ECO:0000313" key="4">
    <source>
        <dbReference type="Proteomes" id="UP000242287"/>
    </source>
</evidence>
<evidence type="ECO:0000256" key="1">
    <source>
        <dbReference type="SAM" id="Phobius"/>
    </source>
</evidence>
<feature type="transmembrane region" description="Helical" evidence="1">
    <location>
        <begin position="165"/>
        <end position="185"/>
    </location>
</feature>
<accession>A0A2A9NH17</accession>
<keyword evidence="1" id="KW-1133">Transmembrane helix</keyword>
<organism evidence="3 4">
    <name type="scientific">Amanita thiersii Skay4041</name>
    <dbReference type="NCBI Taxonomy" id="703135"/>
    <lineage>
        <taxon>Eukaryota</taxon>
        <taxon>Fungi</taxon>
        <taxon>Dikarya</taxon>
        <taxon>Basidiomycota</taxon>
        <taxon>Agaricomycotina</taxon>
        <taxon>Agaricomycetes</taxon>
        <taxon>Agaricomycetidae</taxon>
        <taxon>Agaricales</taxon>
        <taxon>Pluteineae</taxon>
        <taxon>Amanitaceae</taxon>
        <taxon>Amanita</taxon>
    </lineage>
</organism>
<feature type="transmembrane region" description="Helical" evidence="1">
    <location>
        <begin position="116"/>
        <end position="136"/>
    </location>
</feature>
<dbReference type="Pfam" id="PF20151">
    <property type="entry name" value="DUF6533"/>
    <property type="match status" value="1"/>
</dbReference>
<reference evidence="3 4" key="1">
    <citation type="submission" date="2014-02" db="EMBL/GenBank/DDBJ databases">
        <title>Transposable element dynamics among asymbiotic and ectomycorrhizal Amanita fungi.</title>
        <authorList>
            <consortium name="DOE Joint Genome Institute"/>
            <person name="Hess J."/>
            <person name="Skrede I."/>
            <person name="Wolfe B."/>
            <person name="LaButti K."/>
            <person name="Ohm R.A."/>
            <person name="Grigoriev I.V."/>
            <person name="Pringle A."/>
        </authorList>
    </citation>
    <scope>NUCLEOTIDE SEQUENCE [LARGE SCALE GENOMIC DNA]</scope>
    <source>
        <strain evidence="3 4">SKay4041</strain>
    </source>
</reference>
<dbReference type="Proteomes" id="UP000242287">
    <property type="component" value="Unassembled WGS sequence"/>
</dbReference>
<dbReference type="EMBL" id="KZ302031">
    <property type="protein sequence ID" value="PFH49358.1"/>
    <property type="molecule type" value="Genomic_DNA"/>
</dbReference>
<dbReference type="InterPro" id="IPR045340">
    <property type="entry name" value="DUF6533"/>
</dbReference>
<dbReference type="STRING" id="703135.A0A2A9NH17"/>
<sequence>MVDPQFASTAEHLMAAKMFSLASCVMIFYEVLITMDEEVERIWKRKFTPVTFLWFLNRYLSPLGYIVIIVSFHDPWSIPVCNRYVLFPEALKIVTSFTIGVIFILRLYAIYQRSTAMVIAGTMLLAAELAVKIWAFTDGTSLTLPPGLVGCILVGRHDARFVCTWIAELVFDSVVFFATLIRVISHHRVLKRTTHLTLIDVIMRDGVVYFAVIFIANLVTVLMFLLAPPDIKAVNASFSTLITSLMVSRLMLNLRGVGLAQPGNDGFQNDPIIYSGTEPSTNTEFDSDVMKKLFALRRALAQASRA</sequence>
<keyword evidence="4" id="KW-1185">Reference proteome</keyword>